<dbReference type="EMBL" id="CP020472">
    <property type="protein sequence ID" value="ARD20906.1"/>
    <property type="molecule type" value="Genomic_DNA"/>
</dbReference>
<protein>
    <recommendedName>
        <fullName evidence="5">CSD domain-containing protein</fullName>
    </recommendedName>
</protein>
<proteinExistence type="predicted"/>
<dbReference type="Proteomes" id="UP000191820">
    <property type="component" value="Chromosome"/>
</dbReference>
<name>A0ABN4YAG3_9GAMM</name>
<dbReference type="Pfam" id="PF00313">
    <property type="entry name" value="CSD"/>
    <property type="match status" value="1"/>
</dbReference>
<keyword evidence="4" id="KW-0812">Transmembrane</keyword>
<dbReference type="InterPro" id="IPR011129">
    <property type="entry name" value="CSD"/>
</dbReference>
<feature type="domain" description="CSD" evidence="5">
    <location>
        <begin position="1"/>
        <end position="69"/>
    </location>
</feature>
<dbReference type="Pfam" id="PF05901">
    <property type="entry name" value="Excalibur"/>
    <property type="match status" value="1"/>
</dbReference>
<dbReference type="PANTHER" id="PTHR12962">
    <property type="entry name" value="CALCIUM-REGULATED HEAT STABLE PROTEIN CRHSP-24-RELATED"/>
    <property type="match status" value="1"/>
</dbReference>
<keyword evidence="1" id="KW-0597">Phosphoprotein</keyword>
<dbReference type="SMART" id="SM00357">
    <property type="entry name" value="CSP"/>
    <property type="match status" value="1"/>
</dbReference>
<comment type="subcellular location">
    <subcellularLocation>
        <location evidence="2">Cytoplasm</location>
    </subcellularLocation>
</comment>
<organism evidence="6 7">
    <name type="scientific">Shewanella japonica</name>
    <dbReference type="NCBI Taxonomy" id="93973"/>
    <lineage>
        <taxon>Bacteria</taxon>
        <taxon>Pseudomonadati</taxon>
        <taxon>Pseudomonadota</taxon>
        <taxon>Gammaproteobacteria</taxon>
        <taxon>Alteromonadales</taxon>
        <taxon>Shewanellaceae</taxon>
        <taxon>Shewanella</taxon>
    </lineage>
</organism>
<dbReference type="RefSeq" id="WP_080917368.1">
    <property type="nucleotide sequence ID" value="NZ_CP020472.1"/>
</dbReference>
<keyword evidence="4" id="KW-0472">Membrane</keyword>
<reference evidence="6 7" key="1">
    <citation type="submission" date="2017-03" db="EMBL/GenBank/DDBJ databases">
        <title>Genome sequencing of Shewanella japonica KCTC 22435.</title>
        <authorList>
            <person name="Kim K.M."/>
        </authorList>
    </citation>
    <scope>NUCLEOTIDE SEQUENCE [LARGE SCALE GENOMIC DNA]</scope>
    <source>
        <strain evidence="6 7">KCTC 22435</strain>
    </source>
</reference>
<feature type="transmembrane region" description="Helical" evidence="4">
    <location>
        <begin position="104"/>
        <end position="126"/>
    </location>
</feature>
<evidence type="ECO:0000259" key="5">
    <source>
        <dbReference type="PROSITE" id="PS51857"/>
    </source>
</evidence>
<evidence type="ECO:0000256" key="4">
    <source>
        <dbReference type="SAM" id="Phobius"/>
    </source>
</evidence>
<evidence type="ECO:0000256" key="3">
    <source>
        <dbReference type="SAM" id="MobiDB-lite"/>
    </source>
</evidence>
<feature type="compositionally biased region" description="Basic residues" evidence="3">
    <location>
        <begin position="75"/>
        <end position="97"/>
    </location>
</feature>
<sequence>METGRLVRWNGSKGFGFIQPDKGGKDVFIHISTLKHMARKPIVGDKIEYVVEQQADGKVKAGKALIVGVAINPTHKSRHNSGKNHQAKQRPPIKMKKATTASGTMSRIVIILIVIAIGRFAIQAYYDVTNAPGQSSLVQPVTIDNSPTQSTKSSPQFSCEAGKTHCSHMRSCEEAIFYINHCPDTQMDGDFDGVPCERQFCN</sequence>
<dbReference type="InterPro" id="IPR012340">
    <property type="entry name" value="NA-bd_OB-fold"/>
</dbReference>
<evidence type="ECO:0000256" key="2">
    <source>
        <dbReference type="RuleBase" id="RU000408"/>
    </source>
</evidence>
<keyword evidence="4" id="KW-1133">Transmembrane helix</keyword>
<evidence type="ECO:0000313" key="7">
    <source>
        <dbReference type="Proteomes" id="UP000191820"/>
    </source>
</evidence>
<dbReference type="InterPro" id="IPR002059">
    <property type="entry name" value="CSP_DNA-bd"/>
</dbReference>
<accession>A0ABN4YAG3</accession>
<dbReference type="SUPFAM" id="SSF50249">
    <property type="entry name" value="Nucleic acid-binding proteins"/>
    <property type="match status" value="1"/>
</dbReference>
<dbReference type="InterPro" id="IPR008613">
    <property type="entry name" value="Excalibur_Ca-bd_domain"/>
</dbReference>
<dbReference type="Gene3D" id="2.40.50.140">
    <property type="entry name" value="Nucleic acid-binding proteins"/>
    <property type="match status" value="1"/>
</dbReference>
<dbReference type="PROSITE" id="PS51857">
    <property type="entry name" value="CSD_2"/>
    <property type="match status" value="1"/>
</dbReference>
<dbReference type="PROSITE" id="PS00352">
    <property type="entry name" value="CSD_1"/>
    <property type="match status" value="1"/>
</dbReference>
<dbReference type="InterPro" id="IPR052069">
    <property type="entry name" value="Ca-reg_mRNA-binding_domain"/>
</dbReference>
<dbReference type="PANTHER" id="PTHR12962:SF1">
    <property type="entry name" value="COLD SHOCK DOMAIN-CONTAINING PROTEIN CG9705"/>
    <property type="match status" value="1"/>
</dbReference>
<dbReference type="CDD" id="cd04458">
    <property type="entry name" value="CSP_CDS"/>
    <property type="match status" value="1"/>
</dbReference>
<feature type="region of interest" description="Disordered" evidence="3">
    <location>
        <begin position="74"/>
        <end position="98"/>
    </location>
</feature>
<evidence type="ECO:0000256" key="1">
    <source>
        <dbReference type="ARBA" id="ARBA00022553"/>
    </source>
</evidence>
<gene>
    <name evidence="6" type="ORF">SJ2017_0568</name>
</gene>
<keyword evidence="7" id="KW-1185">Reference proteome</keyword>
<evidence type="ECO:0000313" key="6">
    <source>
        <dbReference type="EMBL" id="ARD20906.1"/>
    </source>
</evidence>
<dbReference type="InterPro" id="IPR019844">
    <property type="entry name" value="CSD_CS"/>
</dbReference>